<reference evidence="2" key="1">
    <citation type="submission" date="2019-05" db="EMBL/GenBank/DDBJ databases">
        <title>Prevotella brunnea sp. nov., isolated from a wound of a patient.</title>
        <authorList>
            <person name="Buhl M."/>
        </authorList>
    </citation>
    <scope>NUCLEOTIDE SEQUENCE [LARGE SCALE GENOMIC DNA]</scope>
    <source>
        <strain evidence="2">A2672</strain>
    </source>
</reference>
<gene>
    <name evidence="1" type="ORF">ETF27_05770</name>
</gene>
<dbReference type="Proteomes" id="UP000321612">
    <property type="component" value="Unassembled WGS sequence"/>
</dbReference>
<dbReference type="EMBL" id="SDIK01000040">
    <property type="protein sequence ID" value="TXJ62149.1"/>
    <property type="molecule type" value="Genomic_DNA"/>
</dbReference>
<evidence type="ECO:0000313" key="2">
    <source>
        <dbReference type="Proteomes" id="UP000321612"/>
    </source>
</evidence>
<proteinExistence type="predicted"/>
<dbReference type="InterPro" id="IPR029060">
    <property type="entry name" value="PIN-like_dom_sf"/>
</dbReference>
<dbReference type="AlphaFoldDB" id="A0A5C8GJF6"/>
<organism evidence="1 2">
    <name type="scientific">Prevotella brunnea</name>
    <dbReference type="NCBI Taxonomy" id="2508867"/>
    <lineage>
        <taxon>Bacteria</taxon>
        <taxon>Pseudomonadati</taxon>
        <taxon>Bacteroidota</taxon>
        <taxon>Bacteroidia</taxon>
        <taxon>Bacteroidales</taxon>
        <taxon>Prevotellaceae</taxon>
        <taxon>Prevotella</taxon>
    </lineage>
</organism>
<protein>
    <submittedName>
        <fullName evidence="1">Uncharacterized protein</fullName>
    </submittedName>
</protein>
<accession>A0A5C8GJF6</accession>
<dbReference type="RefSeq" id="WP_147785579.1">
    <property type="nucleotide sequence ID" value="NZ_SDIK01000040.1"/>
</dbReference>
<keyword evidence="2" id="KW-1185">Reference proteome</keyword>
<evidence type="ECO:0000313" key="1">
    <source>
        <dbReference type="EMBL" id="TXJ62149.1"/>
    </source>
</evidence>
<comment type="caution">
    <text evidence="1">The sequence shown here is derived from an EMBL/GenBank/DDBJ whole genome shotgun (WGS) entry which is preliminary data.</text>
</comment>
<name>A0A5C8GJF6_9BACT</name>
<dbReference type="SUPFAM" id="SSF88723">
    <property type="entry name" value="PIN domain-like"/>
    <property type="match status" value="1"/>
</dbReference>
<sequence>MYRVKYFLDTNILVDLMGGKFPNLNAVMDFFANCPFVDLHSSMYVLYEFAEVRKYELFLAKLKKNLAIATDYSKARIKSNWKVCRQDYSVYKADIEQQVRDDIKKLENDFDINFEEHPLREEIIRPAMSLFLTTHISKEDALVLLSCVSPNRRESITGMNIVTHDKGFFHASQQDKETINSLFQQENLEVPTVINTHTYISVTNGFPINLYKSSLTDHIEDTLRRKILLRIKEQKKSEFVGYTKNLGNRGNAAKCICFVSSRDESINLADDVILTIIPQSLDCVTYEIPQGISFWKNKAEDKDMIIRKGDCISFIDENIDDVTLLRLRKPRNLVFIERY</sequence>